<evidence type="ECO:0000259" key="3">
    <source>
        <dbReference type="Pfam" id="PF12416"/>
    </source>
</evidence>
<dbReference type="PANTHER" id="PTHR21574">
    <property type="entry name" value="CENTROSOMAL PROTEIN OF 120 KDA"/>
    <property type="match status" value="1"/>
</dbReference>
<gene>
    <name evidence="4" type="ORF">CDAUBV1_LOCUS16408</name>
</gene>
<dbReference type="InterPro" id="IPR035892">
    <property type="entry name" value="C2_domain_sf"/>
</dbReference>
<protein>
    <recommendedName>
        <fullName evidence="3">DUF3668 domain-containing protein</fullName>
    </recommendedName>
</protein>
<feature type="region of interest" description="Disordered" evidence="2">
    <location>
        <begin position="358"/>
        <end position="377"/>
    </location>
</feature>
<name>A0AAV2TWQ3_CALDB</name>
<accession>A0AAV2TWQ3</accession>
<feature type="coiled-coil region" evidence="1">
    <location>
        <begin position="817"/>
        <end position="844"/>
    </location>
</feature>
<feature type="compositionally biased region" description="Basic residues" evidence="2">
    <location>
        <begin position="366"/>
        <end position="377"/>
    </location>
</feature>
<feature type="region of interest" description="Disordered" evidence="2">
    <location>
        <begin position="898"/>
        <end position="917"/>
    </location>
</feature>
<dbReference type="AlphaFoldDB" id="A0AAV2TWQ3"/>
<feature type="domain" description="DUF3668" evidence="3">
    <location>
        <begin position="177"/>
        <end position="343"/>
    </location>
</feature>
<organism evidence="4 5">
    <name type="scientific">Calicophoron daubneyi</name>
    <name type="common">Rumen fluke</name>
    <name type="synonym">Paramphistomum daubneyi</name>
    <dbReference type="NCBI Taxonomy" id="300641"/>
    <lineage>
        <taxon>Eukaryota</taxon>
        <taxon>Metazoa</taxon>
        <taxon>Spiralia</taxon>
        <taxon>Lophotrochozoa</taxon>
        <taxon>Platyhelminthes</taxon>
        <taxon>Trematoda</taxon>
        <taxon>Digenea</taxon>
        <taxon>Plagiorchiida</taxon>
        <taxon>Pronocephalata</taxon>
        <taxon>Paramphistomoidea</taxon>
        <taxon>Paramphistomidae</taxon>
        <taxon>Calicophoron</taxon>
    </lineage>
</organism>
<evidence type="ECO:0000313" key="5">
    <source>
        <dbReference type="Proteomes" id="UP001497525"/>
    </source>
</evidence>
<sequence length="989" mass="112783">MYLSDRILVVAAVISGRDFPERPDYHLVCEAKLNNEVLTTDPTPHESQPKIEQELAWALDRTSLRQHRLQRSSLKIQVFAIDVHSPSKEAIGFFLLDLRSCSFVKNYKWYRLLHCKYKSSPTIFCGIYLDSDGSELPVMKGQTGFVASLGPTDLRPRIITPSPDTTDGSDFGRPSEGVWYAIGPEQLIREEFLLELRFTEVARLASLIPVEKELGTEGHTGFYISCDLIGKSVSTRRFDDLLCNELTSEGHQFFIRSTVDILRAYFAQTTPLHVKLYYGVRPLAEALIPIERLLSSSTQISSVPVTLNGTFELIPIQPHGSPTNLTQPHMDERPYVALTLSLSHHQWLDDSHHISTPFRGDGHASPTRHGHKARSRTRAIDPTHMLKATGQTQMIDGPSSFVSTNPVRATFEIEEPLRRFCFTIELRTLRNFHEFDHDRMVYARYVYPLFGSGAPIMTRSIAISRHKEVILPEGFCAFEFAASRTELNERLSETPLVIEIFDRNEGSSVGDELIGYASVELAAVLRSPTNESSPSRLRTCKYSGIEGVYSSLPKTDGTGLASGTERPVGEITYNLLLEDQGPYDLPEPESVETATAERKRIRPHSTPPISFGTSNYDDLRETPEYHAALEFELWRANEEAKFTAHLKQREQNIMTTLAEEWHKRDNQRETIYRRKLSEYQALEDKLRTTLAQLATRERQLAASEIELARIREETVRDVELKRKEAMQRAHNQVNEIECLLRLEKKKSEDWKSQAEEWQSKYKVLNDELMTLRQRMIKLEQQSAIAAHSEKPDGNKSSSNSEAVVNYQIELARLTTELATVRGVLTKTERSLEEAQRKQLRYRQLWMRTLQEVARLKQAAESAAQQTLAQREAELDLLRTRYLNIESKELNNRLLSMNTETPPHLSGADPTNSGKNQLQGVRDQMENFLVRPPHWSGNRTEAEGPKESELARLIDERDGLLQTGVYDSDDSIIANLERQIRELMDLRPNE</sequence>
<dbReference type="GO" id="GO:1903724">
    <property type="term" value="P:positive regulation of centriole elongation"/>
    <property type="evidence" value="ECO:0007669"/>
    <property type="project" value="TreeGrafter"/>
</dbReference>
<dbReference type="EMBL" id="CAXLJL010000822">
    <property type="protein sequence ID" value="CAL5141138.1"/>
    <property type="molecule type" value="Genomic_DNA"/>
</dbReference>
<feature type="coiled-coil region" evidence="1">
    <location>
        <begin position="679"/>
        <end position="781"/>
    </location>
</feature>
<dbReference type="GO" id="GO:0005813">
    <property type="term" value="C:centrosome"/>
    <property type="evidence" value="ECO:0007669"/>
    <property type="project" value="TreeGrafter"/>
</dbReference>
<dbReference type="PANTHER" id="PTHR21574:SF0">
    <property type="entry name" value="CENTROSOMAL PROTEIN OF 120 KDA"/>
    <property type="match status" value="1"/>
</dbReference>
<evidence type="ECO:0000256" key="1">
    <source>
        <dbReference type="SAM" id="Coils"/>
    </source>
</evidence>
<dbReference type="Pfam" id="PF12416">
    <property type="entry name" value="DUF3668"/>
    <property type="match status" value="1"/>
</dbReference>
<dbReference type="InterPro" id="IPR022136">
    <property type="entry name" value="DUF3668"/>
</dbReference>
<evidence type="ECO:0000313" key="4">
    <source>
        <dbReference type="EMBL" id="CAL5141138.1"/>
    </source>
</evidence>
<dbReference type="Proteomes" id="UP001497525">
    <property type="component" value="Unassembled WGS sequence"/>
</dbReference>
<proteinExistence type="predicted"/>
<dbReference type="InterPro" id="IPR039893">
    <property type="entry name" value="CEP120-like"/>
</dbReference>
<keyword evidence="1" id="KW-0175">Coiled coil</keyword>
<reference evidence="4" key="1">
    <citation type="submission" date="2024-06" db="EMBL/GenBank/DDBJ databases">
        <authorList>
            <person name="Liu X."/>
            <person name="Lenzi L."/>
            <person name="Haldenby T S."/>
            <person name="Uol C."/>
        </authorList>
    </citation>
    <scope>NUCLEOTIDE SEQUENCE</scope>
</reference>
<dbReference type="Gene3D" id="2.60.40.150">
    <property type="entry name" value="C2 domain"/>
    <property type="match status" value="1"/>
</dbReference>
<feature type="compositionally biased region" description="Polar residues" evidence="2">
    <location>
        <begin position="908"/>
        <end position="917"/>
    </location>
</feature>
<feature type="compositionally biased region" description="Polar residues" evidence="2">
    <location>
        <begin position="607"/>
        <end position="616"/>
    </location>
</feature>
<evidence type="ECO:0000256" key="2">
    <source>
        <dbReference type="SAM" id="MobiDB-lite"/>
    </source>
</evidence>
<comment type="caution">
    <text evidence="4">The sequence shown here is derived from an EMBL/GenBank/DDBJ whole genome shotgun (WGS) entry which is preliminary data.</text>
</comment>
<feature type="region of interest" description="Disordered" evidence="2">
    <location>
        <begin position="591"/>
        <end position="617"/>
    </location>
</feature>